<protein>
    <recommendedName>
        <fullName evidence="1">Aminoglycoside phosphotransferase domain-containing protein</fullName>
    </recommendedName>
</protein>
<gene>
    <name evidence="2" type="ORF">TPAR_01018</name>
</gene>
<dbReference type="PANTHER" id="PTHR21310">
    <property type="entry name" value="AMINOGLYCOSIDE PHOSPHOTRANSFERASE-RELATED-RELATED"/>
    <property type="match status" value="1"/>
</dbReference>
<accession>A0A2S4L8S3</accession>
<evidence type="ECO:0000313" key="3">
    <source>
        <dbReference type="Proteomes" id="UP000237481"/>
    </source>
</evidence>
<evidence type="ECO:0000259" key="1">
    <source>
        <dbReference type="Pfam" id="PF01636"/>
    </source>
</evidence>
<dbReference type="PANTHER" id="PTHR21310:SF15">
    <property type="entry name" value="AMINOGLYCOSIDE PHOSPHOTRANSFERASE DOMAIN-CONTAINING PROTEIN"/>
    <property type="match status" value="1"/>
</dbReference>
<dbReference type="InterPro" id="IPR011009">
    <property type="entry name" value="Kinase-like_dom_sf"/>
</dbReference>
<reference evidence="2 3" key="1">
    <citation type="submission" date="2018-01" db="EMBL/GenBank/DDBJ databases">
        <title>Harnessing the power of phylogenomics to disentangle the directionality and signatures of interkingdom host jumping in the parasitic fungal genus Tolypocladium.</title>
        <authorList>
            <person name="Quandt C.A."/>
            <person name="Patterson W."/>
            <person name="Spatafora J.W."/>
        </authorList>
    </citation>
    <scope>NUCLEOTIDE SEQUENCE [LARGE SCALE GENOMIC DNA]</scope>
    <source>
        <strain evidence="2 3">NRBC 100945</strain>
    </source>
</reference>
<dbReference type="InterPro" id="IPR002575">
    <property type="entry name" value="Aminoglycoside_PTrfase"/>
</dbReference>
<comment type="caution">
    <text evidence="2">The sequence shown here is derived from an EMBL/GenBank/DDBJ whole genome shotgun (WGS) entry which is preliminary data.</text>
</comment>
<dbReference type="STRING" id="94208.A0A2S4L8S3"/>
<name>A0A2S4L8S3_9HYPO</name>
<evidence type="ECO:0000313" key="2">
    <source>
        <dbReference type="EMBL" id="POR38781.1"/>
    </source>
</evidence>
<dbReference type="OrthoDB" id="10003767at2759"/>
<organism evidence="2 3">
    <name type="scientific">Tolypocladium paradoxum</name>
    <dbReference type="NCBI Taxonomy" id="94208"/>
    <lineage>
        <taxon>Eukaryota</taxon>
        <taxon>Fungi</taxon>
        <taxon>Dikarya</taxon>
        <taxon>Ascomycota</taxon>
        <taxon>Pezizomycotina</taxon>
        <taxon>Sordariomycetes</taxon>
        <taxon>Hypocreomycetidae</taxon>
        <taxon>Hypocreales</taxon>
        <taxon>Ophiocordycipitaceae</taxon>
        <taxon>Tolypocladium</taxon>
    </lineage>
</organism>
<dbReference type="Proteomes" id="UP000237481">
    <property type="component" value="Unassembled WGS sequence"/>
</dbReference>
<feature type="domain" description="Aminoglycoside phosphotransferase" evidence="1">
    <location>
        <begin position="129"/>
        <end position="359"/>
    </location>
</feature>
<keyword evidence="3" id="KW-1185">Reference proteome</keyword>
<dbReference type="SUPFAM" id="SSF56112">
    <property type="entry name" value="Protein kinase-like (PK-like)"/>
    <property type="match status" value="1"/>
</dbReference>
<dbReference type="Pfam" id="PF01636">
    <property type="entry name" value="APH"/>
    <property type="match status" value="1"/>
</dbReference>
<sequence length="528" mass="60448">MLLALLRLIRTRWTSIVVYLSKLSGRLLGFTSAAVGIHGPKTDAAEAHEPEPEPELETTGQAATAFLLDHQGFPLTTPEQDDEVIKAFIESLDSDAVCALASRYNDGRPCRVVKRTNGSFNVCFFIEFDDDGLKWIIRVPIKPSLHKPWQKLRSEVATVQYLERNTRIPVPHINAYGRDAKLTKTGIGTQMFLISDLIPGEPLNKKDLLKAPEEHRRNFYSQLIDVLAELRQLEFSSIGSLIPNPDGSPQPVLGPVMSMTANTFRQSLPVFSSANDYMKRQFGIVEAQYRPPVEDLSLGDFEHEFFALHELESYFYKLIDTDLDKGPFVLHHLDLRSPNTIIDENLRIQGIIDWEFSGTVPLQLFTPPSWITAHDRARTKKEIHAEFRQVLDEKSKTDSRCNQLRREWYGQSDSDEPGIGQPDLAFCIAHIQRRPEDAHLIFYDFFAPKLYDRPIEDVKAVFFGENEAFAVEVQRRVEQSQKYTQYLKDHGLYVVNEEKLWLAKAKAFREELEAKDLKKKMDRANAEE</sequence>
<proteinExistence type="predicted"/>
<dbReference type="InterPro" id="IPR051678">
    <property type="entry name" value="AGP_Transferase"/>
</dbReference>
<dbReference type="EMBL" id="PKSG01000102">
    <property type="protein sequence ID" value="POR38781.1"/>
    <property type="molecule type" value="Genomic_DNA"/>
</dbReference>
<dbReference type="AlphaFoldDB" id="A0A2S4L8S3"/>
<dbReference type="Gene3D" id="3.90.1200.10">
    <property type="match status" value="1"/>
</dbReference>